<dbReference type="InterPro" id="IPR029000">
    <property type="entry name" value="Cyclophilin-like_dom_sf"/>
</dbReference>
<dbReference type="GO" id="GO:0003755">
    <property type="term" value="F:peptidyl-prolyl cis-trans isomerase activity"/>
    <property type="evidence" value="ECO:0007669"/>
    <property type="project" value="UniProtKB-UniRule"/>
</dbReference>
<evidence type="ECO:0000256" key="3">
    <source>
        <dbReference type="RuleBase" id="RU363019"/>
    </source>
</evidence>
<accession>A0A2H0XEL8</accession>
<keyword evidence="1 3" id="KW-0697">Rotamase</keyword>
<dbReference type="AlphaFoldDB" id="A0A2H0XEL8"/>
<sequence length="192" mass="20896">MIKRFFVITILLVLGLVVLYFSVKSNGDSVKDQVLKPSPYEPITSIQEEKNKHSGYILNTNKGDIKIVLDSTVAPETVKNFDSKVNSGFYEGLTFHRVEDWVIQGGDPLGNGTGGGNMPTELSQKPFKEGSIGVARGGNIEISNDSQFFICTTDCSFLTGQYTNFGDVVGGMDVAKLISIGDKINGIQTLKY</sequence>
<feature type="domain" description="PPIase cyclophilin-type" evidence="4">
    <location>
        <begin position="63"/>
        <end position="179"/>
    </location>
</feature>
<evidence type="ECO:0000259" key="4">
    <source>
        <dbReference type="PROSITE" id="PS50072"/>
    </source>
</evidence>
<dbReference type="Gene3D" id="2.40.100.10">
    <property type="entry name" value="Cyclophilin-like"/>
    <property type="match status" value="1"/>
</dbReference>
<comment type="function">
    <text evidence="3">PPIases accelerate the folding of proteins. It catalyzes the cis-trans isomerization of proline imidic peptide bonds in oligopeptides.</text>
</comment>
<comment type="catalytic activity">
    <reaction evidence="3">
        <text>[protein]-peptidylproline (omega=180) = [protein]-peptidylproline (omega=0)</text>
        <dbReference type="Rhea" id="RHEA:16237"/>
        <dbReference type="Rhea" id="RHEA-COMP:10747"/>
        <dbReference type="Rhea" id="RHEA-COMP:10748"/>
        <dbReference type="ChEBI" id="CHEBI:83833"/>
        <dbReference type="ChEBI" id="CHEBI:83834"/>
        <dbReference type="EC" id="5.2.1.8"/>
    </reaction>
</comment>
<protein>
    <recommendedName>
        <fullName evidence="3">Peptidyl-prolyl cis-trans isomerase</fullName>
        <shortName evidence="3">PPIase</shortName>
        <ecNumber evidence="3">5.2.1.8</ecNumber>
    </recommendedName>
</protein>
<evidence type="ECO:0000256" key="2">
    <source>
        <dbReference type="ARBA" id="ARBA00023235"/>
    </source>
</evidence>
<dbReference type="EMBL" id="PEYT01000004">
    <property type="protein sequence ID" value="PIS23332.1"/>
    <property type="molecule type" value="Genomic_DNA"/>
</dbReference>
<dbReference type="SUPFAM" id="SSF50891">
    <property type="entry name" value="Cyclophilin-like"/>
    <property type="match status" value="1"/>
</dbReference>
<evidence type="ECO:0000313" key="5">
    <source>
        <dbReference type="EMBL" id="PIS23332.1"/>
    </source>
</evidence>
<dbReference type="Pfam" id="PF00160">
    <property type="entry name" value="Pro_isomerase"/>
    <property type="match status" value="1"/>
</dbReference>
<comment type="caution">
    <text evidence="5">The sequence shown here is derived from an EMBL/GenBank/DDBJ whole genome shotgun (WGS) entry which is preliminary data.</text>
</comment>
<name>A0A2H0XEL8_UNCKA</name>
<dbReference type="EC" id="5.2.1.8" evidence="3"/>
<dbReference type="PRINTS" id="PR00153">
    <property type="entry name" value="CSAPPISMRASE"/>
</dbReference>
<dbReference type="PANTHER" id="PTHR45625:SF4">
    <property type="entry name" value="PEPTIDYLPROLYL ISOMERASE DOMAIN AND WD REPEAT-CONTAINING PROTEIN 1"/>
    <property type="match status" value="1"/>
</dbReference>
<dbReference type="Proteomes" id="UP000230340">
    <property type="component" value="Unassembled WGS sequence"/>
</dbReference>
<comment type="similarity">
    <text evidence="3">Belongs to the cyclophilin-type PPIase family.</text>
</comment>
<proteinExistence type="inferred from homology"/>
<dbReference type="PROSITE" id="PS50072">
    <property type="entry name" value="CSA_PPIASE_2"/>
    <property type="match status" value="1"/>
</dbReference>
<dbReference type="CDD" id="cd00317">
    <property type="entry name" value="cyclophilin"/>
    <property type="match status" value="1"/>
</dbReference>
<dbReference type="InterPro" id="IPR002130">
    <property type="entry name" value="Cyclophilin-type_PPIase_dom"/>
</dbReference>
<dbReference type="PANTHER" id="PTHR45625">
    <property type="entry name" value="PEPTIDYL-PROLYL CIS-TRANS ISOMERASE-RELATED"/>
    <property type="match status" value="1"/>
</dbReference>
<evidence type="ECO:0000256" key="1">
    <source>
        <dbReference type="ARBA" id="ARBA00023110"/>
    </source>
</evidence>
<keyword evidence="2 3" id="KW-0413">Isomerase</keyword>
<reference evidence="6" key="1">
    <citation type="submission" date="2017-09" db="EMBL/GenBank/DDBJ databases">
        <title>Depth-based differentiation of microbial function through sediment-hosted aquifers and enrichment of novel symbionts in the deep terrestrial subsurface.</title>
        <authorList>
            <person name="Probst A.J."/>
            <person name="Ladd B."/>
            <person name="Jarett J.K."/>
            <person name="Geller-Mcgrath D.E."/>
            <person name="Sieber C.M.K."/>
            <person name="Emerson J.B."/>
            <person name="Anantharaman K."/>
            <person name="Thomas B.C."/>
            <person name="Malmstrom R."/>
            <person name="Stieglmeier M."/>
            <person name="Klingl A."/>
            <person name="Woyke T."/>
            <person name="Ryan C.M."/>
            <person name="Banfield J.F."/>
        </authorList>
    </citation>
    <scope>NUCLEOTIDE SEQUENCE [LARGE SCALE GENOMIC DNA]</scope>
</reference>
<gene>
    <name evidence="5" type="ORF">COT49_00600</name>
</gene>
<dbReference type="InterPro" id="IPR044666">
    <property type="entry name" value="Cyclophilin_A-like"/>
</dbReference>
<evidence type="ECO:0000313" key="6">
    <source>
        <dbReference type="Proteomes" id="UP000230340"/>
    </source>
</evidence>
<organism evidence="5 6">
    <name type="scientific">candidate division WWE3 bacterium CG08_land_8_20_14_0_20_40_13</name>
    <dbReference type="NCBI Taxonomy" id="1975084"/>
    <lineage>
        <taxon>Bacteria</taxon>
        <taxon>Katanobacteria</taxon>
    </lineage>
</organism>